<proteinExistence type="predicted"/>
<evidence type="ECO:0000313" key="3">
    <source>
        <dbReference type="Proteomes" id="UP000176404"/>
    </source>
</evidence>
<dbReference type="Gene3D" id="3.40.50.2000">
    <property type="entry name" value="Glycogen Phosphorylase B"/>
    <property type="match status" value="2"/>
</dbReference>
<dbReference type="InterPro" id="IPR001296">
    <property type="entry name" value="Glyco_trans_1"/>
</dbReference>
<comment type="caution">
    <text evidence="2">The sequence shown here is derived from an EMBL/GenBank/DDBJ whole genome shotgun (WGS) entry which is preliminary data.</text>
</comment>
<dbReference type="AlphaFoldDB" id="A0A1F8B6D8"/>
<dbReference type="EMBL" id="MGHD01000022">
    <property type="protein sequence ID" value="OGM59269.1"/>
    <property type="molecule type" value="Genomic_DNA"/>
</dbReference>
<evidence type="ECO:0000259" key="1">
    <source>
        <dbReference type="Pfam" id="PF00534"/>
    </source>
</evidence>
<protein>
    <recommendedName>
        <fullName evidence="1">Glycosyl transferase family 1 domain-containing protein</fullName>
    </recommendedName>
</protein>
<dbReference type="Pfam" id="PF00534">
    <property type="entry name" value="Glycos_transf_1"/>
    <property type="match status" value="1"/>
</dbReference>
<gene>
    <name evidence="2" type="ORF">A2892_05400</name>
</gene>
<organism evidence="2 3">
    <name type="scientific">Candidatus Woesebacteria bacterium RIFCSPLOWO2_01_FULL_39_10b</name>
    <dbReference type="NCBI Taxonomy" id="1802517"/>
    <lineage>
        <taxon>Bacteria</taxon>
        <taxon>Candidatus Woeseibacteriota</taxon>
    </lineage>
</organism>
<accession>A0A1F8B6D8</accession>
<dbReference type="SUPFAM" id="SSF53756">
    <property type="entry name" value="UDP-Glycosyltransferase/glycogen phosphorylase"/>
    <property type="match status" value="1"/>
</dbReference>
<reference evidence="2 3" key="1">
    <citation type="journal article" date="2016" name="Nat. Commun.">
        <title>Thousands of microbial genomes shed light on interconnected biogeochemical processes in an aquifer system.</title>
        <authorList>
            <person name="Anantharaman K."/>
            <person name="Brown C.T."/>
            <person name="Hug L.A."/>
            <person name="Sharon I."/>
            <person name="Castelle C.J."/>
            <person name="Probst A.J."/>
            <person name="Thomas B.C."/>
            <person name="Singh A."/>
            <person name="Wilkins M.J."/>
            <person name="Karaoz U."/>
            <person name="Brodie E.L."/>
            <person name="Williams K.H."/>
            <person name="Hubbard S.S."/>
            <person name="Banfield J.F."/>
        </authorList>
    </citation>
    <scope>NUCLEOTIDE SEQUENCE [LARGE SCALE GENOMIC DNA]</scope>
</reference>
<name>A0A1F8B6D8_9BACT</name>
<dbReference type="GO" id="GO:0016757">
    <property type="term" value="F:glycosyltransferase activity"/>
    <property type="evidence" value="ECO:0007669"/>
    <property type="project" value="InterPro"/>
</dbReference>
<feature type="domain" description="Glycosyl transferase family 1" evidence="1">
    <location>
        <begin position="198"/>
        <end position="355"/>
    </location>
</feature>
<dbReference type="STRING" id="1802517.A2892_05400"/>
<dbReference type="Proteomes" id="UP000176404">
    <property type="component" value="Unassembled WGS sequence"/>
</dbReference>
<evidence type="ECO:0000313" key="2">
    <source>
        <dbReference type="EMBL" id="OGM59269.1"/>
    </source>
</evidence>
<dbReference type="PANTHER" id="PTHR12526">
    <property type="entry name" value="GLYCOSYLTRANSFERASE"/>
    <property type="match status" value="1"/>
</dbReference>
<sequence>MNTKKTLLVGHVSEIVGPGQHLRDFLVAIPDTYIKVVFHPMLGTKLEETVVEQYSNMKKSKTVKNYKKKGETVVRLFRNALITIYEIATTCGKVDNYIGLDNFDTFPAIFFKGWKIKRVIYYGSDYADERFKNSIMNIVYRMVELVALRISDLVISNTKRAEERRISLGLNKRKSLVIPNGVDLGLIPRLKKRIIFDFVYLGTLSETHGVIELLHVFSKIAKSFRRVKLAFLGTGSKEEKIRTFVKENNLENRVYLLGRLEHDKALRFLVKNGGVGIASYNESEGWTKYASPLKVKEYLACGMPVIISSVPEISGDVRKYKLGYVYNSKRQLFEAMQKFSKNKNLIKTLSKNAKEYVEKFDWNLMYRENLLPFLK</sequence>